<proteinExistence type="predicted"/>
<evidence type="ECO:0000256" key="2">
    <source>
        <dbReference type="SAM" id="Phobius"/>
    </source>
</evidence>
<comment type="caution">
    <text evidence="3">The sequence shown here is derived from an EMBL/GenBank/DDBJ whole genome shotgun (WGS) entry which is preliminary data.</text>
</comment>
<keyword evidence="2" id="KW-0812">Transmembrane</keyword>
<name>A0AA39CLE2_9EURO</name>
<dbReference type="AlphaFoldDB" id="A0AA39CLE2"/>
<dbReference type="EMBL" id="JAPDRK010000005">
    <property type="protein sequence ID" value="KAJ9612153.1"/>
    <property type="molecule type" value="Genomic_DNA"/>
</dbReference>
<accession>A0AA39CLE2</accession>
<evidence type="ECO:0000313" key="4">
    <source>
        <dbReference type="Proteomes" id="UP001172673"/>
    </source>
</evidence>
<feature type="region of interest" description="Disordered" evidence="1">
    <location>
        <begin position="145"/>
        <end position="191"/>
    </location>
</feature>
<keyword evidence="2" id="KW-1133">Transmembrane helix</keyword>
<gene>
    <name evidence="3" type="ORF">H2200_003750</name>
</gene>
<organism evidence="3 4">
    <name type="scientific">Cladophialophora chaetospira</name>
    <dbReference type="NCBI Taxonomy" id="386627"/>
    <lineage>
        <taxon>Eukaryota</taxon>
        <taxon>Fungi</taxon>
        <taxon>Dikarya</taxon>
        <taxon>Ascomycota</taxon>
        <taxon>Pezizomycotina</taxon>
        <taxon>Eurotiomycetes</taxon>
        <taxon>Chaetothyriomycetidae</taxon>
        <taxon>Chaetothyriales</taxon>
        <taxon>Herpotrichiellaceae</taxon>
        <taxon>Cladophialophora</taxon>
    </lineage>
</organism>
<dbReference type="Proteomes" id="UP001172673">
    <property type="component" value="Unassembled WGS sequence"/>
</dbReference>
<keyword evidence="4" id="KW-1185">Reference proteome</keyword>
<evidence type="ECO:0000256" key="1">
    <source>
        <dbReference type="SAM" id="MobiDB-lite"/>
    </source>
</evidence>
<keyword evidence="2" id="KW-0472">Membrane</keyword>
<protein>
    <submittedName>
        <fullName evidence="3">Uncharacterized protein</fullName>
    </submittedName>
</protein>
<reference evidence="3" key="1">
    <citation type="submission" date="2022-10" db="EMBL/GenBank/DDBJ databases">
        <title>Culturing micro-colonial fungi from biological soil crusts in the Mojave desert and describing Neophaeococcomyces mojavensis, and introducing the new genera and species Taxawa tesnikishii.</title>
        <authorList>
            <person name="Kurbessoian T."/>
            <person name="Stajich J.E."/>
        </authorList>
    </citation>
    <scope>NUCLEOTIDE SEQUENCE</scope>
    <source>
        <strain evidence="3">TK_41</strain>
    </source>
</reference>
<feature type="transmembrane region" description="Helical" evidence="2">
    <location>
        <begin position="12"/>
        <end position="32"/>
    </location>
</feature>
<evidence type="ECO:0000313" key="3">
    <source>
        <dbReference type="EMBL" id="KAJ9612153.1"/>
    </source>
</evidence>
<sequence length="210" mass="23490">MAPASRSAIPVFIFLGLVLVFVPIAALAIVCIQRRQQRLRSEQSRAETADRVAENLYRWSKAEPIELDTLQPPPSVAIKPIRGMSADKRPQLYTRSTLGQEDPPYERPRPLTEFAAHTPPRTIEKDLPELPAPPLSPRCNLQAALESEASPSSVRAGNEKKAYLTDAPRVKSQKVHPEQATEAFHSAERPPLPETESVYFVLEQQHYPAR</sequence>
<feature type="region of interest" description="Disordered" evidence="1">
    <location>
        <begin position="88"/>
        <end position="112"/>
    </location>
</feature>